<dbReference type="AlphaFoldDB" id="A0A084JTW7"/>
<reference evidence="1 2" key="1">
    <citation type="submission" date="2014-07" db="EMBL/GenBank/DDBJ databases">
        <title>Draft genome sequence of Nonlabens ulvanivorans, an ulvan degrading bacterium.</title>
        <authorList>
            <person name="Kopel M."/>
            <person name="Helbert W."/>
            <person name="Henrissat B."/>
            <person name="Doniger T."/>
            <person name="Banin E."/>
        </authorList>
    </citation>
    <scope>NUCLEOTIDE SEQUENCE [LARGE SCALE GENOMIC DNA]</scope>
    <source>
        <strain evidence="1 2">PLR</strain>
    </source>
</reference>
<sequence>MAYTQLELKNCENNKELCLESYLLKWRGTYSREFNVVKHTFPDEFDKRFDNELLDSIYSYYDLKGDSLRRDNFKRIYSRYDYYDLEKHFNKNQKITFLDTLEIKKSKKVFRFIESFYYQDNYMIVQYSLVNQRILEVLKFDKSLNGYEIIASVIKEKIYNYDGSFYYKYHYRKTDYKK</sequence>
<comment type="caution">
    <text evidence="1">The sequence shown here is derived from an EMBL/GenBank/DDBJ whole genome shotgun (WGS) entry which is preliminary data.</text>
</comment>
<protein>
    <submittedName>
        <fullName evidence="1">Uncharacterized protein</fullName>
    </submittedName>
</protein>
<dbReference type="Proteomes" id="UP000028531">
    <property type="component" value="Unassembled WGS sequence"/>
</dbReference>
<evidence type="ECO:0000313" key="2">
    <source>
        <dbReference type="Proteomes" id="UP000028531"/>
    </source>
</evidence>
<proteinExistence type="predicted"/>
<accession>A0A084JTW7</accession>
<organism evidence="1 2">
    <name type="scientific">Nonlabens ulvanivorans</name>
    <name type="common">Persicivirga ulvanivorans</name>
    <dbReference type="NCBI Taxonomy" id="906888"/>
    <lineage>
        <taxon>Bacteria</taxon>
        <taxon>Pseudomonadati</taxon>
        <taxon>Bacteroidota</taxon>
        <taxon>Flavobacteriia</taxon>
        <taxon>Flavobacteriales</taxon>
        <taxon>Flavobacteriaceae</taxon>
        <taxon>Nonlabens</taxon>
    </lineage>
</organism>
<gene>
    <name evidence="1" type="ORF">IL45_09625</name>
</gene>
<dbReference type="EMBL" id="JPJI01000032">
    <property type="protein sequence ID" value="KEZ92401.1"/>
    <property type="molecule type" value="Genomic_DNA"/>
</dbReference>
<evidence type="ECO:0000313" key="1">
    <source>
        <dbReference type="EMBL" id="KEZ92401.1"/>
    </source>
</evidence>
<name>A0A084JTW7_NONUL</name>